<dbReference type="EMBL" id="CP024792">
    <property type="protein sequence ID" value="AUB43993.1"/>
    <property type="molecule type" value="Genomic_DNA"/>
</dbReference>
<dbReference type="KEGG" id="nfl:COO91_10207"/>
<organism evidence="3 4">
    <name type="scientific">Nostoc flagelliforme CCNUN1</name>
    <dbReference type="NCBI Taxonomy" id="2038116"/>
    <lineage>
        <taxon>Bacteria</taxon>
        <taxon>Bacillati</taxon>
        <taxon>Cyanobacteriota</taxon>
        <taxon>Cyanophyceae</taxon>
        <taxon>Nostocales</taxon>
        <taxon>Nostocaceae</taxon>
        <taxon>Nostoc</taxon>
    </lineage>
</organism>
<keyword evidence="3" id="KW-0238">DNA-binding</keyword>
<dbReference type="SUPFAM" id="SSF52172">
    <property type="entry name" value="CheY-like"/>
    <property type="match status" value="1"/>
</dbReference>
<dbReference type="GO" id="GO:0000160">
    <property type="term" value="P:phosphorelay signal transduction system"/>
    <property type="evidence" value="ECO:0007669"/>
    <property type="project" value="InterPro"/>
</dbReference>
<name>A0A2K8T8S9_9NOSO</name>
<keyword evidence="3" id="KW-0614">Plasmid</keyword>
<comment type="caution">
    <text evidence="1">Lacks conserved residue(s) required for the propagation of feature annotation.</text>
</comment>
<dbReference type="PROSITE" id="PS50110">
    <property type="entry name" value="RESPONSE_REGULATORY"/>
    <property type="match status" value="1"/>
</dbReference>
<sequence>MMMPLMDGATAITTLQKINSQVKVVAVSGLNLSEKLAKIPGVKKFIAKPYTTKELLQTLHSILVQKSTNPNLYIAPSKTLFK</sequence>
<accession>A0A2K8T8S9</accession>
<dbReference type="GO" id="GO:0003677">
    <property type="term" value="F:DNA binding"/>
    <property type="evidence" value="ECO:0007669"/>
    <property type="project" value="UniProtKB-KW"/>
</dbReference>
<proteinExistence type="predicted"/>
<evidence type="ECO:0000313" key="4">
    <source>
        <dbReference type="Proteomes" id="UP000232003"/>
    </source>
</evidence>
<dbReference type="Proteomes" id="UP000232003">
    <property type="component" value="Plasmid pNFSY07"/>
</dbReference>
<protein>
    <submittedName>
        <fullName evidence="3">DNA-binding response regulator, OmpR family, containings REC and winged-helix</fullName>
    </submittedName>
</protein>
<evidence type="ECO:0000259" key="2">
    <source>
        <dbReference type="PROSITE" id="PS50110"/>
    </source>
</evidence>
<gene>
    <name evidence="3" type="ORF">COO91_10207</name>
</gene>
<dbReference type="InterPro" id="IPR001789">
    <property type="entry name" value="Sig_transdc_resp-reg_receiver"/>
</dbReference>
<dbReference type="AlphaFoldDB" id="A0A2K8T8S9"/>
<dbReference type="Gene3D" id="3.40.50.2300">
    <property type="match status" value="1"/>
</dbReference>
<evidence type="ECO:0000313" key="3">
    <source>
        <dbReference type="EMBL" id="AUB43993.1"/>
    </source>
</evidence>
<reference evidence="3 4" key="1">
    <citation type="submission" date="2017-11" db="EMBL/GenBank/DDBJ databases">
        <title>Complete genome of a free-living desiccation-tolerant cyanobacterium and its photosynthetic adaptation to extreme terrestrial habitat.</title>
        <authorList>
            <person name="Shang J."/>
        </authorList>
    </citation>
    <scope>NUCLEOTIDE SEQUENCE [LARGE SCALE GENOMIC DNA]</scope>
    <source>
        <strain evidence="3 4">CCNUN1</strain>
        <plasmid evidence="4">pnfsy07</plasmid>
    </source>
</reference>
<dbReference type="InterPro" id="IPR011006">
    <property type="entry name" value="CheY-like_superfamily"/>
</dbReference>
<feature type="domain" description="Response regulatory" evidence="2">
    <location>
        <begin position="1"/>
        <end position="63"/>
    </location>
</feature>
<geneLocation type="plasmid" evidence="4">
    <name>pnfsy07</name>
</geneLocation>
<evidence type="ECO:0000256" key="1">
    <source>
        <dbReference type="PROSITE-ProRule" id="PRU00169"/>
    </source>
</evidence>
<keyword evidence="4" id="KW-1185">Reference proteome</keyword>